<evidence type="ECO:0000256" key="7">
    <source>
        <dbReference type="SAM" id="SignalP"/>
    </source>
</evidence>
<dbReference type="GO" id="GO:0006004">
    <property type="term" value="P:fucose metabolic process"/>
    <property type="evidence" value="ECO:0007669"/>
    <property type="project" value="InterPro"/>
</dbReference>
<dbReference type="GeneID" id="54304631"/>
<evidence type="ECO:0000256" key="4">
    <source>
        <dbReference type="ARBA" id="ARBA00022729"/>
    </source>
</evidence>
<sequence>MLHLRFSAFLVLVSALNCAGDPWARKRDAANSGLVNINLAEHLNNRAFGAFPGDADFDGSRQSYPAQSLSSNGSFKSRSSGVDYLLPATGRPDASDNVVCLGQTIAVSPDKYFSAQLLIASDRRDKAVTKNVTFTYSDNSSTVAEVRAEPWWAFLTLHKGEIILPYRYTSNDTDWNTTHIHEYTAPLEYGKTLTSISLPTTSNATTGRLHVFAVSLRQADGVQVQHVRPTQKEGESNVQLVEVTVGNGGPEWIHGDGIQISIDAPGIETVQAAHIKRLRPGDQKKVNVGVVGSTDSTVSATVHLRDDNEQDSFQFPGLAFGFKNFTKSPDSLALHESPEWFNDAKFGIFIHWGVYSVPAWGNSTPYEVYAEWHWWYSHNRAADKADVYDYDLRTYGPDTVYDDFFQNFTAEHYNASEWVDLIAAAGAQYFVITSKHHDGFALFDTQNTSQRNAVHHGPGRDVLRELFDAAAARHPHLRRGTYFSLPEWFNPDFGPYGFTQTTSNASTSWLGMQARNPYTGALEPYTGRVPVGDFVADVLLPQQEQLAYIYNTSIMWCDCGAANSTAEFASRWFNSRRDVAMNARCGLPHTADFDTPEYATLGAATARKWEANRGLDPYSYGYNRATPDAAYMNASTVVAMLVDVVAKNGNLLLDIGPRADGTVPEVQARALRGAGGWIERHSSAVVGARYWFVAAEAGVGGEGAESGVTGVRFTQTDDAFYVFFMGGMPVPGREIVVQAAVPVLPGDRGVMLGEAQVGEEEEEEEEEIEVEIKVLEGTGWLSVRWPEEMEGRGEWCWVLKVEYRA</sequence>
<evidence type="ECO:0000313" key="10">
    <source>
        <dbReference type="Proteomes" id="UP000799438"/>
    </source>
</evidence>
<feature type="signal peptide" evidence="7">
    <location>
        <begin position="1"/>
        <end position="15"/>
    </location>
</feature>
<reference evidence="9" key="1">
    <citation type="journal article" date="2020" name="Stud. Mycol.">
        <title>101 Dothideomycetes genomes: a test case for predicting lifestyles and emergence of pathogens.</title>
        <authorList>
            <person name="Haridas S."/>
            <person name="Albert R."/>
            <person name="Binder M."/>
            <person name="Bloem J."/>
            <person name="Labutti K."/>
            <person name="Salamov A."/>
            <person name="Andreopoulos B."/>
            <person name="Baker S."/>
            <person name="Barry K."/>
            <person name="Bills G."/>
            <person name="Bluhm B."/>
            <person name="Cannon C."/>
            <person name="Castanera R."/>
            <person name="Culley D."/>
            <person name="Daum C."/>
            <person name="Ezra D."/>
            <person name="Gonzalez J."/>
            <person name="Henrissat B."/>
            <person name="Kuo A."/>
            <person name="Liang C."/>
            <person name="Lipzen A."/>
            <person name="Lutzoni F."/>
            <person name="Magnuson J."/>
            <person name="Mondo S."/>
            <person name="Nolan M."/>
            <person name="Ohm R."/>
            <person name="Pangilinan J."/>
            <person name="Park H.-J."/>
            <person name="Ramirez L."/>
            <person name="Alfaro M."/>
            <person name="Sun H."/>
            <person name="Tritt A."/>
            <person name="Yoshinaga Y."/>
            <person name="Zwiers L.-H."/>
            <person name="Turgeon B."/>
            <person name="Goodwin S."/>
            <person name="Spatafora J."/>
            <person name="Crous P."/>
            <person name="Grigoriev I."/>
        </authorList>
    </citation>
    <scope>NUCLEOTIDE SEQUENCE</scope>
    <source>
        <strain evidence="9">CBS 121167</strain>
    </source>
</reference>
<evidence type="ECO:0000259" key="8">
    <source>
        <dbReference type="Pfam" id="PF01120"/>
    </source>
</evidence>
<dbReference type="RefSeq" id="XP_033395155.1">
    <property type="nucleotide sequence ID" value="XM_033547124.1"/>
</dbReference>
<proteinExistence type="inferred from homology"/>
<dbReference type="Pfam" id="PF01120">
    <property type="entry name" value="Alpha_L_fucos"/>
    <property type="match status" value="1"/>
</dbReference>
<feature type="domain" description="Glycoside hydrolase family 29 N-terminal" evidence="8">
    <location>
        <begin position="324"/>
        <end position="681"/>
    </location>
</feature>
<feature type="chain" id="PRO_5025421106" description="alpha-L-fucosidase" evidence="7">
    <location>
        <begin position="16"/>
        <end position="805"/>
    </location>
</feature>
<dbReference type="InterPro" id="IPR057739">
    <property type="entry name" value="Glyco_hydro_29_N"/>
</dbReference>
<comment type="function">
    <text evidence="1">Alpha-L-fucosidase is responsible for hydrolyzing the alpha-1,6-linked fucose joined to the reducing-end N-acetylglucosamine of the carbohydrate moieties of glycoproteins.</text>
</comment>
<dbReference type="GO" id="GO:0016139">
    <property type="term" value="P:glycoside catabolic process"/>
    <property type="evidence" value="ECO:0007669"/>
    <property type="project" value="TreeGrafter"/>
</dbReference>
<evidence type="ECO:0000256" key="1">
    <source>
        <dbReference type="ARBA" id="ARBA00004071"/>
    </source>
</evidence>
<comment type="similarity">
    <text evidence="2">Belongs to the glycosyl hydrolase 29 family.</text>
</comment>
<protein>
    <recommendedName>
        <fullName evidence="3">alpha-L-fucosidase</fullName>
        <ecNumber evidence="3">3.2.1.51</ecNumber>
    </recommendedName>
</protein>
<evidence type="ECO:0000256" key="6">
    <source>
        <dbReference type="ARBA" id="ARBA00023295"/>
    </source>
</evidence>
<dbReference type="PANTHER" id="PTHR10030">
    <property type="entry name" value="ALPHA-L-FUCOSIDASE"/>
    <property type="match status" value="1"/>
</dbReference>
<keyword evidence="10" id="KW-1185">Reference proteome</keyword>
<keyword evidence="5 9" id="KW-0378">Hydrolase</keyword>
<dbReference type="SMART" id="SM00812">
    <property type="entry name" value="Alpha_L_fucos"/>
    <property type="match status" value="1"/>
</dbReference>
<dbReference type="Proteomes" id="UP000799438">
    <property type="component" value="Unassembled WGS sequence"/>
</dbReference>
<evidence type="ECO:0000256" key="3">
    <source>
        <dbReference type="ARBA" id="ARBA00012662"/>
    </source>
</evidence>
<dbReference type="Gene3D" id="3.20.20.80">
    <property type="entry name" value="Glycosidases"/>
    <property type="match status" value="1"/>
</dbReference>
<evidence type="ECO:0000313" key="9">
    <source>
        <dbReference type="EMBL" id="KAF2139442.1"/>
    </source>
</evidence>
<keyword evidence="6" id="KW-0326">Glycosidase</keyword>
<keyword evidence="4 7" id="KW-0732">Signal</keyword>
<dbReference type="InterPro" id="IPR017853">
    <property type="entry name" value="GH"/>
</dbReference>
<dbReference type="EC" id="3.2.1.51" evidence="3"/>
<gene>
    <name evidence="9" type="ORF">K452DRAFT_77520</name>
</gene>
<organism evidence="9 10">
    <name type="scientific">Aplosporella prunicola CBS 121167</name>
    <dbReference type="NCBI Taxonomy" id="1176127"/>
    <lineage>
        <taxon>Eukaryota</taxon>
        <taxon>Fungi</taxon>
        <taxon>Dikarya</taxon>
        <taxon>Ascomycota</taxon>
        <taxon>Pezizomycotina</taxon>
        <taxon>Dothideomycetes</taxon>
        <taxon>Dothideomycetes incertae sedis</taxon>
        <taxon>Botryosphaeriales</taxon>
        <taxon>Aplosporellaceae</taxon>
        <taxon>Aplosporella</taxon>
    </lineage>
</organism>
<evidence type="ECO:0000256" key="5">
    <source>
        <dbReference type="ARBA" id="ARBA00022801"/>
    </source>
</evidence>
<dbReference type="PRINTS" id="PR00741">
    <property type="entry name" value="GLHYDRLASE29"/>
</dbReference>
<name>A0A6A6B5M4_9PEZI</name>
<dbReference type="EMBL" id="ML995493">
    <property type="protein sequence ID" value="KAF2139442.1"/>
    <property type="molecule type" value="Genomic_DNA"/>
</dbReference>
<evidence type="ECO:0000256" key="2">
    <source>
        <dbReference type="ARBA" id="ARBA00007951"/>
    </source>
</evidence>
<dbReference type="InterPro" id="IPR000933">
    <property type="entry name" value="Glyco_hydro_29"/>
</dbReference>
<dbReference type="PANTHER" id="PTHR10030:SF37">
    <property type="entry name" value="ALPHA-L-FUCOSIDASE-RELATED"/>
    <property type="match status" value="1"/>
</dbReference>
<dbReference type="SUPFAM" id="SSF51445">
    <property type="entry name" value="(Trans)glycosidases"/>
    <property type="match status" value="1"/>
</dbReference>
<dbReference type="GO" id="GO:0004560">
    <property type="term" value="F:alpha-L-fucosidase activity"/>
    <property type="evidence" value="ECO:0007669"/>
    <property type="project" value="UniProtKB-EC"/>
</dbReference>
<accession>A0A6A6B5M4</accession>
<dbReference type="InterPro" id="IPR016286">
    <property type="entry name" value="FUC_metazoa-typ"/>
</dbReference>
<dbReference type="OrthoDB" id="6039950at2759"/>
<dbReference type="AlphaFoldDB" id="A0A6A6B5M4"/>